<protein>
    <recommendedName>
        <fullName evidence="4">Alpha/beta hydrolase</fullName>
    </recommendedName>
</protein>
<feature type="chain" id="PRO_5046104228" description="Alpha/beta hydrolase" evidence="1">
    <location>
        <begin position="24"/>
        <end position="364"/>
    </location>
</feature>
<gene>
    <name evidence="2" type="ORF">BGI27_07010</name>
</gene>
<evidence type="ECO:0000313" key="3">
    <source>
        <dbReference type="Proteomes" id="UP000623509"/>
    </source>
</evidence>
<reference evidence="2 3" key="1">
    <citation type="submission" date="2016-08" db="EMBL/GenBank/DDBJ databases">
        <title>Candidatus Dactylopiibacterium carminicum genome sequence.</title>
        <authorList>
            <person name="Ramirez-Puebla S.T."/>
            <person name="Ormeno-Orrillo E."/>
            <person name="Vera-Ponce De Leon A."/>
            <person name="Luis L."/>
            <person name="Sanchez-Flores A."/>
            <person name="Monica R."/>
            <person name="Martinez-Romero E."/>
        </authorList>
    </citation>
    <scope>NUCLEOTIDE SEQUENCE [LARGE SCALE GENOMIC DNA]</scope>
    <source>
        <strain evidence="2">END1</strain>
    </source>
</reference>
<accession>A0ABQ7HR25</accession>
<keyword evidence="3" id="KW-1185">Reference proteome</keyword>
<dbReference type="RefSeq" id="WP_095524189.1">
    <property type="nucleotide sequence ID" value="NZ_MDUX01000017.1"/>
</dbReference>
<dbReference type="Proteomes" id="UP000623509">
    <property type="component" value="Unassembled WGS sequence"/>
</dbReference>
<dbReference type="SUPFAM" id="SSF53474">
    <property type="entry name" value="alpha/beta-Hydrolases"/>
    <property type="match status" value="1"/>
</dbReference>
<dbReference type="Gene3D" id="3.40.50.1820">
    <property type="entry name" value="alpha/beta hydrolase"/>
    <property type="match status" value="1"/>
</dbReference>
<proteinExistence type="predicted"/>
<evidence type="ECO:0008006" key="4">
    <source>
        <dbReference type="Google" id="ProtNLM"/>
    </source>
</evidence>
<dbReference type="PANTHER" id="PTHR35560">
    <property type="entry name" value="BLL0132 PROTEIN"/>
    <property type="match status" value="1"/>
</dbReference>
<evidence type="ECO:0000256" key="1">
    <source>
        <dbReference type="SAM" id="SignalP"/>
    </source>
</evidence>
<dbReference type="InterPro" id="IPR029058">
    <property type="entry name" value="AB_hydrolase_fold"/>
</dbReference>
<evidence type="ECO:0000313" key="2">
    <source>
        <dbReference type="EMBL" id="KAF7599607.1"/>
    </source>
</evidence>
<keyword evidence="1" id="KW-0732">Signal</keyword>
<organism evidence="2 3">
    <name type="scientific">Candidatus Dactylopiibacterium carminicum</name>
    <dbReference type="NCBI Taxonomy" id="857335"/>
    <lineage>
        <taxon>Bacteria</taxon>
        <taxon>Pseudomonadati</taxon>
        <taxon>Pseudomonadota</taxon>
        <taxon>Betaproteobacteria</taxon>
        <taxon>Rhodocyclales</taxon>
        <taxon>Rhodocyclaceae</taxon>
        <taxon>Candidatus Dactylopiibacterium</taxon>
    </lineage>
</organism>
<name>A0ABQ7HR25_9RHOO</name>
<comment type="caution">
    <text evidence="2">The sequence shown here is derived from an EMBL/GenBank/DDBJ whole genome shotgun (WGS) entry which is preliminary data.</text>
</comment>
<dbReference type="PANTHER" id="PTHR35560:SF3">
    <property type="entry name" value="PEPTIDASE S9 PROLYL OLIGOPEPTIDASE CATALYTIC DOMAIN-CONTAINING PROTEIN"/>
    <property type="match status" value="1"/>
</dbReference>
<sequence>MCRRWAEGLALAALMLVAGVASAQAPADCGQRAAPACYQAFALPQGAGRLHYYASRQPEAPGAAAITSALVVIHGHPRDADRSFEAGLEAARRAGRLADTLVIAPLYQVAAARSKGCRTEGAPVAEDGDALWTCAGWLAGEPSETRPAIGAFAALDALVAELARQWPALRTVTLAGFSAGAQMLQHSIGFAADAPSGLRLRHVVADPGSWLYFDPVRPLPVLGDQPADWSACGEGATFPGACGFRFAMPAGDCQGYDDWKYGVGRMPATPRQRYVAAEIQYLEGSLDSGKGRGAFYGILDKSCAAMLQGPFRLQRGVAFARYDREVLQSVPPHPLIVVEGCGHDVRCVLPSDAAWPVVFPPEGR</sequence>
<feature type="signal peptide" evidence="1">
    <location>
        <begin position="1"/>
        <end position="23"/>
    </location>
</feature>
<dbReference type="EMBL" id="MDUX01000017">
    <property type="protein sequence ID" value="KAF7599607.1"/>
    <property type="molecule type" value="Genomic_DNA"/>
</dbReference>